<comment type="subcellular location">
    <subcellularLocation>
        <location evidence="1">Membrane</location>
        <topology evidence="1">Multi-pass membrane protein</topology>
    </subcellularLocation>
</comment>
<keyword evidence="3 6" id="KW-1133">Transmembrane helix</keyword>
<feature type="transmembrane region" description="Helical" evidence="6">
    <location>
        <begin position="233"/>
        <end position="254"/>
    </location>
</feature>
<dbReference type="Proteomes" id="UP001244341">
    <property type="component" value="Chromosome 12b"/>
</dbReference>
<evidence type="ECO:0000313" key="8">
    <source>
        <dbReference type="Proteomes" id="UP001244341"/>
    </source>
</evidence>
<evidence type="ECO:0008006" key="9">
    <source>
        <dbReference type="Google" id="ProtNLM"/>
    </source>
</evidence>
<dbReference type="PANTHER" id="PTHR13060:SF0">
    <property type="entry name" value="PROTEIN ECDYSONELESS HOMOLOG"/>
    <property type="match status" value="1"/>
</dbReference>
<dbReference type="InterPro" id="IPR010770">
    <property type="entry name" value="Ecd"/>
</dbReference>
<keyword evidence="2 6" id="KW-0812">Transmembrane</keyword>
<evidence type="ECO:0000256" key="3">
    <source>
        <dbReference type="ARBA" id="ARBA00022989"/>
    </source>
</evidence>
<evidence type="ECO:0000256" key="1">
    <source>
        <dbReference type="ARBA" id="ARBA00004141"/>
    </source>
</evidence>
<dbReference type="PROSITE" id="PS00217">
    <property type="entry name" value="SUGAR_TRANSPORT_2"/>
    <property type="match status" value="1"/>
</dbReference>
<dbReference type="EMBL" id="CP126219">
    <property type="protein sequence ID" value="WIA20967.1"/>
    <property type="molecule type" value="Genomic_DNA"/>
</dbReference>
<feature type="region of interest" description="Disordered" evidence="5">
    <location>
        <begin position="180"/>
        <end position="212"/>
    </location>
</feature>
<dbReference type="InterPro" id="IPR036259">
    <property type="entry name" value="MFS_trans_sf"/>
</dbReference>
<reference evidence="7 8" key="1">
    <citation type="submission" date="2023-05" db="EMBL/GenBank/DDBJ databases">
        <title>A 100% complete, gapless, phased diploid assembly of the Scenedesmus obliquus UTEX 3031 genome.</title>
        <authorList>
            <person name="Biondi T.C."/>
            <person name="Hanschen E.R."/>
            <person name="Kwon T."/>
            <person name="Eng W."/>
            <person name="Kruse C.P.S."/>
            <person name="Koehler S.I."/>
            <person name="Kunde Y."/>
            <person name="Gleasner C.D."/>
            <person name="You Mak K.T."/>
            <person name="Polle J."/>
            <person name="Hovde B.T."/>
            <person name="Starkenburg S.R."/>
        </authorList>
    </citation>
    <scope>NUCLEOTIDE SEQUENCE [LARGE SCALE GENOMIC DNA]</scope>
    <source>
        <strain evidence="7 8">DOE0152z</strain>
    </source>
</reference>
<accession>A0ABY8UI91</accession>
<dbReference type="Pfam" id="PF07093">
    <property type="entry name" value="SGT1"/>
    <property type="match status" value="1"/>
</dbReference>
<evidence type="ECO:0000256" key="4">
    <source>
        <dbReference type="ARBA" id="ARBA00023136"/>
    </source>
</evidence>
<keyword evidence="4 6" id="KW-0472">Membrane</keyword>
<feature type="compositionally biased region" description="Polar residues" evidence="5">
    <location>
        <begin position="188"/>
        <end position="197"/>
    </location>
</feature>
<feature type="compositionally biased region" description="Low complexity" evidence="5">
    <location>
        <begin position="198"/>
        <end position="212"/>
    </location>
</feature>
<feature type="transmembrane region" description="Helical" evidence="6">
    <location>
        <begin position="274"/>
        <end position="295"/>
    </location>
</feature>
<name>A0ABY8UI91_TETOB</name>
<evidence type="ECO:0000256" key="2">
    <source>
        <dbReference type="ARBA" id="ARBA00022692"/>
    </source>
</evidence>
<gene>
    <name evidence="7" type="ORF">OEZ85_005304</name>
</gene>
<dbReference type="Pfam" id="PF00083">
    <property type="entry name" value="Sugar_tr"/>
    <property type="match status" value="2"/>
</dbReference>
<dbReference type="PROSITE" id="PS00216">
    <property type="entry name" value="SUGAR_TRANSPORT_1"/>
    <property type="match status" value="1"/>
</dbReference>
<evidence type="ECO:0000313" key="7">
    <source>
        <dbReference type="EMBL" id="WIA20967.1"/>
    </source>
</evidence>
<keyword evidence="8" id="KW-1185">Reference proteome</keyword>
<evidence type="ECO:0000256" key="5">
    <source>
        <dbReference type="SAM" id="MobiDB-lite"/>
    </source>
</evidence>
<dbReference type="SUPFAM" id="SSF103473">
    <property type="entry name" value="MFS general substrate transporter"/>
    <property type="match status" value="1"/>
</dbReference>
<evidence type="ECO:0000256" key="6">
    <source>
        <dbReference type="SAM" id="Phobius"/>
    </source>
</evidence>
<protein>
    <recommendedName>
        <fullName evidence="9">Major facilitator superfamily (MFS) profile domain-containing protein</fullName>
    </recommendedName>
</protein>
<feature type="transmembrane region" description="Helical" evidence="6">
    <location>
        <begin position="27"/>
        <end position="47"/>
    </location>
</feature>
<dbReference type="InterPro" id="IPR005829">
    <property type="entry name" value="Sugar_transporter_CS"/>
</dbReference>
<dbReference type="InterPro" id="IPR005828">
    <property type="entry name" value="MFS_sugar_transport-like"/>
</dbReference>
<proteinExistence type="predicted"/>
<sequence length="495" mass="53008">MTAAEAVFFVARQLVMAAASGPGGLVVGRFVVGLGIGASAIVVPAYLAEIAPAAKRGAVVQTYEVMLTLGMLCAGMVDWLLHATAGPGAWRWMVGLPAAPGALLLASLLLLPESPRWLVLRSSSEQQALAKAEDELLLLWSSVQKEQAAGLELRQQQQQQQQQQIATASGTAAYAGGRNSPVLHANGTCPNHQYGSSQTQQPQQQQDGLEGAAARAVFSPAPAAAVVRGPERAAFAIAAVLAVFDQATASTAIINYAPEVLSSVLGVTESGAAILYPAAISVTKCVGVGTALLLVDAWGRKPLLIWGADSALCCEIYDERYVQGATNEALEALCGHCMQLLAPHMEGYIWQHELLRLQSSSRQLPPWVAKKRGKRSSQQQQQQQPPCLWAALRYGDHVEDEWWAVWLLLELSSHVPSLCIRLWDDDGDFLLIEAAYALPRWLKPETATNRVWLRGGKLHIIPPPSKAAPLLPPAPSIADAVCILSCGNYETHSPR</sequence>
<dbReference type="PANTHER" id="PTHR13060">
    <property type="entry name" value="SGT1 PROTEIN HSGT1 SUPPRESSOR OF GCR2"/>
    <property type="match status" value="1"/>
</dbReference>
<organism evidence="7 8">
    <name type="scientific">Tetradesmus obliquus</name>
    <name type="common">Green alga</name>
    <name type="synonym">Acutodesmus obliquus</name>
    <dbReference type="NCBI Taxonomy" id="3088"/>
    <lineage>
        <taxon>Eukaryota</taxon>
        <taxon>Viridiplantae</taxon>
        <taxon>Chlorophyta</taxon>
        <taxon>core chlorophytes</taxon>
        <taxon>Chlorophyceae</taxon>
        <taxon>CS clade</taxon>
        <taxon>Sphaeropleales</taxon>
        <taxon>Scenedesmaceae</taxon>
        <taxon>Tetradesmus</taxon>
    </lineage>
</organism>
<dbReference type="Gene3D" id="1.20.1250.20">
    <property type="entry name" value="MFS general substrate transporter like domains"/>
    <property type="match status" value="2"/>
</dbReference>
<feature type="transmembrane region" description="Helical" evidence="6">
    <location>
        <begin position="59"/>
        <end position="77"/>
    </location>
</feature>
<feature type="transmembrane region" description="Helical" evidence="6">
    <location>
        <begin position="89"/>
        <end position="111"/>
    </location>
</feature>